<dbReference type="RefSeq" id="WP_208856573.1">
    <property type="nucleotide sequence ID" value="NZ_CP047198.1"/>
</dbReference>
<dbReference type="EMBL" id="CP077302">
    <property type="protein sequence ID" value="QXB19355.1"/>
    <property type="molecule type" value="Genomic_DNA"/>
</dbReference>
<keyword evidence="3" id="KW-0732">Signal</keyword>
<evidence type="ECO:0000313" key="4">
    <source>
        <dbReference type="EMBL" id="QXB19355.1"/>
    </source>
</evidence>
<evidence type="ECO:0000256" key="2">
    <source>
        <dbReference type="SAM" id="Phobius"/>
    </source>
</evidence>
<evidence type="ECO:0000256" key="1">
    <source>
        <dbReference type="SAM" id="MobiDB-lite"/>
    </source>
</evidence>
<feature type="chain" id="PRO_5045659496" description="Secreted protein" evidence="3">
    <location>
        <begin position="28"/>
        <end position="820"/>
    </location>
</feature>
<keyword evidence="2" id="KW-0812">Transmembrane</keyword>
<feature type="region of interest" description="Disordered" evidence="1">
    <location>
        <begin position="275"/>
        <end position="304"/>
    </location>
</feature>
<evidence type="ECO:0000313" key="5">
    <source>
        <dbReference type="Proteomes" id="UP000683520"/>
    </source>
</evidence>
<sequence length="820" mass="86433">MIRPISRLAAAAVAVALAVPSATPARAVPAVPVSPKNPEVAEQWVNPAVRPGEGQLARVSLIDAPAVVSAHDPFHVKLRVTNQTDTTLEGLKVLTRRAAPVGSVSEQRVAAVAGVGEYSVVGDEVVVDTRLRPGESAELSLQMTAPGGIGVYPMMLQLIDDTSATLDTDRFHLAVRGSADDVEPGGLTALYPVSAPVNIVPGETGEAPEDPPLVLQSDALAEQLAPGGRLDTLVEQYRKAVETPEVGYATCMALDPALVDTVDRMTGGYTVSDSRPAVVEEPKRLRDSWGSNDDTHRTPGSGAEDAKAWLDKVREIAATGCTVALPWANADLNAVARTGDPWLMREAVERGPFVLQRVLGTAGTINTVVAGTGYIEAGAGPALGWADHTRSTVFDGGMHAAWEAAQADSASDAEADSHQSALERAELADFSGAAAPVPEVPVQVLVAKHADAQRFTWNTAGVMEVGYQDSLAAVLAATGEHPETPGYTNPSLRFDYTMDSKTARDVNAAAAMRLAAQNATTREDDAPTQPVMVNPPATWDAKTAAVFLGTIAGLIADGTSRPISFGDYLAAPPEVPPADTTATFSDPAAFTDAEILQVTQQNSFINDITALMANDPAIALTRYGFTLPLRRDMLVALSTNRRRALSLYDDAVRATGDRLAASRATLNDLRDSVTLIPPGNVYTRASSSSPLLIVAQNGMPLPVQTQIRYWGPDGAKLNVPGTLKIPARGSVTVQMTADLPDNNRGTDLQLYLAGASAQPISRPVDISVRTAGLQLGGWALAGALIAAMLALLLITRRKAPPNRRPTKRPPPSNPRERRQP</sequence>
<evidence type="ECO:0000256" key="3">
    <source>
        <dbReference type="SAM" id="SignalP"/>
    </source>
</evidence>
<feature type="transmembrane region" description="Helical" evidence="2">
    <location>
        <begin position="775"/>
        <end position="794"/>
    </location>
</feature>
<keyword evidence="2" id="KW-1133">Transmembrane helix</keyword>
<keyword evidence="5" id="KW-1185">Reference proteome</keyword>
<organism evidence="4 5">
    <name type="scientific">Corynebacterium coyleae</name>
    <dbReference type="NCBI Taxonomy" id="53374"/>
    <lineage>
        <taxon>Bacteria</taxon>
        <taxon>Bacillati</taxon>
        <taxon>Actinomycetota</taxon>
        <taxon>Actinomycetes</taxon>
        <taxon>Mycobacteriales</taxon>
        <taxon>Corynebacteriaceae</taxon>
        <taxon>Corynebacterium</taxon>
    </lineage>
</organism>
<name>A0ABX8KX27_9CORY</name>
<reference evidence="4 5" key="1">
    <citation type="submission" date="2021-06" db="EMBL/GenBank/DDBJ databases">
        <title>FDA dAtabase for Regulatory Grade micrObial Sequences (FDA-ARGOS): Supporting development and validation of Infectious Disease Dx tests.</title>
        <authorList>
            <person name="Sproer C."/>
            <person name="Gronow S."/>
            <person name="Severitt S."/>
            <person name="Schroder I."/>
            <person name="Tallon L."/>
            <person name="Sadzewicz L."/>
            <person name="Zhao X."/>
            <person name="Boylan J."/>
            <person name="Ott S."/>
            <person name="Bowen H."/>
            <person name="Vavikolanu K."/>
            <person name="Mehta A."/>
            <person name="Aluvathingal J."/>
            <person name="Nadendla S."/>
            <person name="Lowell S."/>
            <person name="Myers T."/>
            <person name="Yan Y."/>
        </authorList>
    </citation>
    <scope>NUCLEOTIDE SEQUENCE [LARGE SCALE GENOMIC DNA]</scope>
    <source>
        <strain evidence="4 5">FDAARGOS 1425</strain>
    </source>
</reference>
<proteinExistence type="predicted"/>
<accession>A0ABX8KX27</accession>
<feature type="region of interest" description="Disordered" evidence="1">
    <location>
        <begin position="799"/>
        <end position="820"/>
    </location>
</feature>
<evidence type="ECO:0008006" key="6">
    <source>
        <dbReference type="Google" id="ProtNLM"/>
    </source>
</evidence>
<feature type="compositionally biased region" description="Basic and acidic residues" evidence="1">
    <location>
        <begin position="278"/>
        <end position="297"/>
    </location>
</feature>
<protein>
    <recommendedName>
        <fullName evidence="6">Secreted protein</fullName>
    </recommendedName>
</protein>
<keyword evidence="2" id="KW-0472">Membrane</keyword>
<dbReference type="GeneID" id="92749467"/>
<gene>
    <name evidence="4" type="ORF">I6L55_04635</name>
</gene>
<dbReference type="Proteomes" id="UP000683520">
    <property type="component" value="Chromosome"/>
</dbReference>
<feature type="signal peptide" evidence="3">
    <location>
        <begin position="1"/>
        <end position="27"/>
    </location>
</feature>